<organism evidence="1 2">
    <name type="scientific">Dallia pectoralis</name>
    <name type="common">Alaska blackfish</name>
    <dbReference type="NCBI Taxonomy" id="75939"/>
    <lineage>
        <taxon>Eukaryota</taxon>
        <taxon>Metazoa</taxon>
        <taxon>Chordata</taxon>
        <taxon>Craniata</taxon>
        <taxon>Vertebrata</taxon>
        <taxon>Euteleostomi</taxon>
        <taxon>Actinopterygii</taxon>
        <taxon>Neopterygii</taxon>
        <taxon>Teleostei</taxon>
        <taxon>Protacanthopterygii</taxon>
        <taxon>Esociformes</taxon>
        <taxon>Umbridae</taxon>
        <taxon>Dallia</taxon>
    </lineage>
</organism>
<dbReference type="EMBL" id="CM055729">
    <property type="protein sequence ID" value="KAJ8015532.1"/>
    <property type="molecule type" value="Genomic_DNA"/>
</dbReference>
<protein>
    <submittedName>
        <fullName evidence="1">Uncharacterized protein</fullName>
    </submittedName>
</protein>
<sequence>MGLLVHEEVLIWGKREPLEPASLARSQQLHAQLLHEESTDDNSYKSASGNARTSGKWQEATSCELRKLANEEDGRGKRRLDVFHDWADVFIVTREILTVWSHVRGY</sequence>
<evidence type="ECO:0000313" key="2">
    <source>
        <dbReference type="Proteomes" id="UP001157502"/>
    </source>
</evidence>
<reference evidence="1" key="1">
    <citation type="submission" date="2021-05" db="EMBL/GenBank/DDBJ databases">
        <authorList>
            <person name="Pan Q."/>
            <person name="Jouanno E."/>
            <person name="Zahm M."/>
            <person name="Klopp C."/>
            <person name="Cabau C."/>
            <person name="Louis A."/>
            <person name="Berthelot C."/>
            <person name="Parey E."/>
            <person name="Roest Crollius H."/>
            <person name="Montfort J."/>
            <person name="Robinson-Rechavi M."/>
            <person name="Bouchez O."/>
            <person name="Lampietro C."/>
            <person name="Lopez Roques C."/>
            <person name="Donnadieu C."/>
            <person name="Postlethwait J."/>
            <person name="Bobe J."/>
            <person name="Dillon D."/>
            <person name="Chandos A."/>
            <person name="von Hippel F."/>
            <person name="Guiguen Y."/>
        </authorList>
    </citation>
    <scope>NUCLEOTIDE SEQUENCE</scope>
    <source>
        <strain evidence="1">YG-Jan2019</strain>
    </source>
</reference>
<dbReference type="Proteomes" id="UP001157502">
    <property type="component" value="Chromosome 2"/>
</dbReference>
<name>A0ACC2HI71_DALPE</name>
<gene>
    <name evidence="1" type="ORF">DPEC_G00027110</name>
</gene>
<accession>A0ACC2HI71</accession>
<keyword evidence="2" id="KW-1185">Reference proteome</keyword>
<comment type="caution">
    <text evidence="1">The sequence shown here is derived from an EMBL/GenBank/DDBJ whole genome shotgun (WGS) entry which is preliminary data.</text>
</comment>
<proteinExistence type="predicted"/>
<evidence type="ECO:0000313" key="1">
    <source>
        <dbReference type="EMBL" id="KAJ8015532.1"/>
    </source>
</evidence>